<feature type="domain" description="SseB protein N-terminal" evidence="1">
    <location>
        <begin position="10"/>
        <end position="115"/>
    </location>
</feature>
<organism evidence="2 3">
    <name type="scientific">Agrococcus sediminis</name>
    <dbReference type="NCBI Taxonomy" id="2599924"/>
    <lineage>
        <taxon>Bacteria</taxon>
        <taxon>Bacillati</taxon>
        <taxon>Actinomycetota</taxon>
        <taxon>Actinomycetes</taxon>
        <taxon>Micrococcales</taxon>
        <taxon>Microbacteriaceae</taxon>
        <taxon>Agrococcus</taxon>
    </lineage>
</organism>
<evidence type="ECO:0000313" key="2">
    <source>
        <dbReference type="EMBL" id="KAA6432069.1"/>
    </source>
</evidence>
<dbReference type="InterPro" id="IPR009839">
    <property type="entry name" value="SseB_N"/>
</dbReference>
<dbReference type="Proteomes" id="UP000323221">
    <property type="component" value="Unassembled WGS sequence"/>
</dbReference>
<comment type="caution">
    <text evidence="2">The sequence shown here is derived from an EMBL/GenBank/DDBJ whole genome shotgun (WGS) entry which is preliminary data.</text>
</comment>
<reference evidence="2 3" key="1">
    <citation type="submission" date="2019-08" db="EMBL/GenBank/DDBJ databases">
        <title>Agrococcus lahaulensis sp. nov., isolated from a cold desert of the Indian Himalayas.</title>
        <authorList>
            <person name="Qu J.H."/>
        </authorList>
    </citation>
    <scope>NUCLEOTIDE SEQUENCE [LARGE SCALE GENOMIC DNA]</scope>
    <source>
        <strain evidence="2 3">NS18</strain>
    </source>
</reference>
<accession>A0A5M8Q890</accession>
<sequence>MGAMANPTLDALRAIDATDHAGAWAVVRDAELVVPAVVENPRDPGSGRFLVLPHGDLRLVVAFTATSRIGGFATRTRRHLRMTGAELAAAIPAGHAIVLDPGHDDGRVFLPDVLAADAQG</sequence>
<gene>
    <name evidence="2" type="ORF">FQ330_09820</name>
</gene>
<dbReference type="EMBL" id="VOIR01000015">
    <property type="protein sequence ID" value="KAA6432069.1"/>
    <property type="molecule type" value="Genomic_DNA"/>
</dbReference>
<evidence type="ECO:0000313" key="3">
    <source>
        <dbReference type="Proteomes" id="UP000323221"/>
    </source>
</evidence>
<keyword evidence="3" id="KW-1185">Reference proteome</keyword>
<dbReference type="Pfam" id="PF07179">
    <property type="entry name" value="SseB"/>
    <property type="match status" value="1"/>
</dbReference>
<dbReference type="AlphaFoldDB" id="A0A5M8Q890"/>
<protein>
    <submittedName>
        <fullName evidence="2">SseB family protein</fullName>
    </submittedName>
</protein>
<dbReference type="OrthoDB" id="5113969at2"/>
<proteinExistence type="predicted"/>
<name>A0A5M8Q890_9MICO</name>
<evidence type="ECO:0000259" key="1">
    <source>
        <dbReference type="Pfam" id="PF07179"/>
    </source>
</evidence>